<evidence type="ECO:0000256" key="3">
    <source>
        <dbReference type="PROSITE-ProRule" id="PRU00176"/>
    </source>
</evidence>
<keyword evidence="1 3" id="KW-0694">RNA-binding</keyword>
<feature type="compositionally biased region" description="Basic residues" evidence="4">
    <location>
        <begin position="111"/>
        <end position="130"/>
    </location>
</feature>
<dbReference type="Pfam" id="PF00098">
    <property type="entry name" value="zf-CCHC"/>
    <property type="match status" value="1"/>
</dbReference>
<evidence type="ECO:0000256" key="2">
    <source>
        <dbReference type="PROSITE-ProRule" id="PRU00047"/>
    </source>
</evidence>
<dbReference type="PROSITE" id="PS50102">
    <property type="entry name" value="RRM"/>
    <property type="match status" value="1"/>
</dbReference>
<dbReference type="SMART" id="SM00360">
    <property type="entry name" value="RRM"/>
    <property type="match status" value="1"/>
</dbReference>
<dbReference type="PANTHER" id="PTHR13968:SF26">
    <property type="entry name" value="RRM DOMAIN-CONTAINING PROTEIN"/>
    <property type="match status" value="1"/>
</dbReference>
<sequence length="189" mass="21883">MGDIVPNQLFVAGYSRSKVSGDKDIKEIFKKYGTIKDVAYKGSYSFVTFSNEQEAQDALKATNGETYNGQKLKVDVVDNRKGRKTGPNEEDKCFKCSKGGHWARNCPNGRSPRRSRRRSNSRSKRRHRRSDSRSYSSNSSSRSRRRRYQNRRKRHSRSPRRDTRQKKRSISPRRSPSDSGSSKRRNSIS</sequence>
<dbReference type="Pfam" id="PF00076">
    <property type="entry name" value="RRM_1"/>
    <property type="match status" value="1"/>
</dbReference>
<dbReference type="InterPro" id="IPR001878">
    <property type="entry name" value="Znf_CCHC"/>
</dbReference>
<protein>
    <submittedName>
        <fullName evidence="7">Uncharacterized protein</fullName>
    </submittedName>
</protein>
<dbReference type="PROSITE" id="PS50158">
    <property type="entry name" value="ZF_CCHC"/>
    <property type="match status" value="1"/>
</dbReference>
<dbReference type="InterPro" id="IPR051186">
    <property type="entry name" value="RRM_HNRPC/RALY_subfam"/>
</dbReference>
<dbReference type="PANTHER" id="PTHR13968">
    <property type="entry name" value="HETEROGENEOUS NUCLEAR RIBONUCLEOPROTEIN"/>
    <property type="match status" value="1"/>
</dbReference>
<keyword evidence="2" id="KW-0863">Zinc-finger</keyword>
<keyword evidence="8" id="KW-1185">Reference proteome</keyword>
<dbReference type="CDD" id="cd00590">
    <property type="entry name" value="RRM_SF"/>
    <property type="match status" value="1"/>
</dbReference>
<dbReference type="AlphaFoldDB" id="A0A8S1RYF1"/>
<evidence type="ECO:0000259" key="6">
    <source>
        <dbReference type="PROSITE" id="PS50158"/>
    </source>
</evidence>
<accession>A0A8S1RYF1</accession>
<feature type="compositionally biased region" description="Basic residues" evidence="4">
    <location>
        <begin position="142"/>
        <end position="171"/>
    </location>
</feature>
<proteinExistence type="predicted"/>
<dbReference type="GO" id="GO:0003723">
    <property type="term" value="F:RNA binding"/>
    <property type="evidence" value="ECO:0007669"/>
    <property type="project" value="UniProtKB-UniRule"/>
</dbReference>
<comment type="caution">
    <text evidence="7">The sequence shown here is derived from an EMBL/GenBank/DDBJ whole genome shotgun (WGS) entry which is preliminary data.</text>
</comment>
<keyword evidence="2" id="KW-0479">Metal-binding</keyword>
<evidence type="ECO:0000256" key="1">
    <source>
        <dbReference type="ARBA" id="ARBA00022884"/>
    </source>
</evidence>
<evidence type="ECO:0000259" key="5">
    <source>
        <dbReference type="PROSITE" id="PS50102"/>
    </source>
</evidence>
<evidence type="ECO:0000256" key="4">
    <source>
        <dbReference type="SAM" id="MobiDB-lite"/>
    </source>
</evidence>
<keyword evidence="2" id="KW-0862">Zinc</keyword>
<dbReference type="OrthoDB" id="309856at2759"/>
<dbReference type="InterPro" id="IPR000504">
    <property type="entry name" value="RRM_dom"/>
</dbReference>
<dbReference type="FunFam" id="3.30.70.330:FF:000950">
    <property type="entry name" value="Uncharacterized protein"/>
    <property type="match status" value="1"/>
</dbReference>
<reference evidence="7" key="1">
    <citation type="submission" date="2021-01" db="EMBL/GenBank/DDBJ databases">
        <authorList>
            <consortium name="Genoscope - CEA"/>
            <person name="William W."/>
        </authorList>
    </citation>
    <scope>NUCLEOTIDE SEQUENCE</scope>
</reference>
<feature type="domain" description="CCHC-type" evidence="6">
    <location>
        <begin position="92"/>
        <end position="108"/>
    </location>
</feature>
<evidence type="ECO:0000313" key="7">
    <source>
        <dbReference type="EMBL" id="CAD8131789.1"/>
    </source>
</evidence>
<dbReference type="SMART" id="SM00343">
    <property type="entry name" value="ZnF_C2HC"/>
    <property type="match status" value="1"/>
</dbReference>
<organism evidence="7 8">
    <name type="scientific">Paramecium octaurelia</name>
    <dbReference type="NCBI Taxonomy" id="43137"/>
    <lineage>
        <taxon>Eukaryota</taxon>
        <taxon>Sar</taxon>
        <taxon>Alveolata</taxon>
        <taxon>Ciliophora</taxon>
        <taxon>Intramacronucleata</taxon>
        <taxon>Oligohymenophorea</taxon>
        <taxon>Peniculida</taxon>
        <taxon>Parameciidae</taxon>
        <taxon>Paramecium</taxon>
    </lineage>
</organism>
<feature type="region of interest" description="Disordered" evidence="4">
    <location>
        <begin position="101"/>
        <end position="189"/>
    </location>
</feature>
<dbReference type="GO" id="GO:0008270">
    <property type="term" value="F:zinc ion binding"/>
    <property type="evidence" value="ECO:0007669"/>
    <property type="project" value="UniProtKB-KW"/>
</dbReference>
<evidence type="ECO:0000313" key="8">
    <source>
        <dbReference type="Proteomes" id="UP000683925"/>
    </source>
</evidence>
<feature type="domain" description="RRM" evidence="5">
    <location>
        <begin position="7"/>
        <end position="79"/>
    </location>
</feature>
<name>A0A8S1RYF1_PAROT</name>
<dbReference type="EMBL" id="CAJJDP010000001">
    <property type="protein sequence ID" value="CAD8131789.1"/>
    <property type="molecule type" value="Genomic_DNA"/>
</dbReference>
<dbReference type="OMA" id="VERSHGM"/>
<dbReference type="Proteomes" id="UP000683925">
    <property type="component" value="Unassembled WGS sequence"/>
</dbReference>
<gene>
    <name evidence="7" type="ORF">POCTA_138.1.T0030104</name>
</gene>